<keyword evidence="2" id="KW-1185">Reference proteome</keyword>
<organism evidence="1 2">
    <name type="scientific">Massilia violaceinigra</name>
    <dbReference type="NCBI Taxonomy" id="2045208"/>
    <lineage>
        <taxon>Bacteria</taxon>
        <taxon>Pseudomonadati</taxon>
        <taxon>Pseudomonadota</taxon>
        <taxon>Betaproteobacteria</taxon>
        <taxon>Burkholderiales</taxon>
        <taxon>Oxalobacteraceae</taxon>
        <taxon>Telluria group</taxon>
        <taxon>Massilia</taxon>
    </lineage>
</organism>
<reference evidence="1" key="1">
    <citation type="submission" date="2017-10" db="EMBL/GenBank/DDBJ databases">
        <title>Massilia psychrophilum sp. nov., a novel purple-pigmented bacterium isolated from Tianshan glacier, Xinjiang Municipality, China.</title>
        <authorList>
            <person name="Wang H."/>
        </authorList>
    </citation>
    <scope>NUCLEOTIDE SEQUENCE [LARGE SCALE GENOMIC DNA]</scope>
    <source>
        <strain evidence="1">B2</strain>
    </source>
</reference>
<dbReference type="KEGG" id="mass:CR152_20400"/>
<evidence type="ECO:0000313" key="1">
    <source>
        <dbReference type="EMBL" id="ATQ76612.1"/>
    </source>
</evidence>
<dbReference type="EMBL" id="CP024608">
    <property type="protein sequence ID" value="ATQ76612.1"/>
    <property type="molecule type" value="Genomic_DNA"/>
</dbReference>
<proteinExistence type="predicted"/>
<sequence length="86" mass="9629">MFLMCMCGLYMMYLKQDEQFRRLKRLERMLSSIPGAGSGDDDLHPKVLAKIAAGEISTAILLQRTIEATSFGEAEAAVRSYIARQN</sequence>
<dbReference type="Proteomes" id="UP000229897">
    <property type="component" value="Chromosome"/>
</dbReference>
<protein>
    <submittedName>
        <fullName evidence="1">Uncharacterized protein</fullName>
    </submittedName>
</protein>
<dbReference type="AlphaFoldDB" id="A0A2D2DNQ9"/>
<name>A0A2D2DNQ9_9BURK</name>
<evidence type="ECO:0000313" key="2">
    <source>
        <dbReference type="Proteomes" id="UP000229897"/>
    </source>
</evidence>
<accession>A0A2D2DNQ9</accession>
<gene>
    <name evidence="1" type="ORF">CR152_20400</name>
</gene>